<dbReference type="Proteomes" id="UP000323393">
    <property type="component" value="Unassembled WGS sequence"/>
</dbReference>
<comment type="caution">
    <text evidence="2">The sequence shown here is derived from an EMBL/GenBank/DDBJ whole genome shotgun (WGS) entry which is preliminary data.</text>
</comment>
<dbReference type="AlphaFoldDB" id="A0AA95B4W4"/>
<reference evidence="2 3" key="1">
    <citation type="submission" date="2019-08" db="EMBL/GenBank/DDBJ databases">
        <title>Bacillus genomes from the desert of Cuatro Cienegas, Coahuila.</title>
        <authorList>
            <person name="Olmedo-Alvarez G."/>
        </authorList>
    </citation>
    <scope>NUCLEOTIDE SEQUENCE [LARGE SCALE GENOMIC DNA]</scope>
    <source>
        <strain evidence="2 3">CH88_3T</strain>
    </source>
</reference>
<dbReference type="EMBL" id="VTEU01000008">
    <property type="protein sequence ID" value="TYS57405.1"/>
    <property type="molecule type" value="Genomic_DNA"/>
</dbReference>
<protein>
    <submittedName>
        <fullName evidence="2">Uncharacterized protein</fullName>
    </submittedName>
</protein>
<feature type="compositionally biased region" description="Low complexity" evidence="1">
    <location>
        <begin position="7"/>
        <end position="17"/>
    </location>
</feature>
<name>A0AA95B4W4_9BACI</name>
<accession>A0AA95B4W4</accession>
<sequence length="104" mass="11464">MLGGDPAGVAEEAPAAPLGKRSHLRKSTAVSKQHIKSVTFSVAPAKPRRLKHRPLDKRTPGTEIYRELNNTDKQAGVGSSREEYKRVMSAPSLCIENRRDTQND</sequence>
<feature type="region of interest" description="Disordered" evidence="1">
    <location>
        <begin position="1"/>
        <end position="61"/>
    </location>
</feature>
<feature type="compositionally biased region" description="Polar residues" evidence="1">
    <location>
        <begin position="28"/>
        <end position="40"/>
    </location>
</feature>
<evidence type="ECO:0000313" key="2">
    <source>
        <dbReference type="EMBL" id="TYS57405.1"/>
    </source>
</evidence>
<feature type="compositionally biased region" description="Basic residues" evidence="1">
    <location>
        <begin position="46"/>
        <end position="55"/>
    </location>
</feature>
<organism evidence="2 3">
    <name type="scientific">Sutcliffiella horikoshii</name>
    <dbReference type="NCBI Taxonomy" id="79883"/>
    <lineage>
        <taxon>Bacteria</taxon>
        <taxon>Bacillati</taxon>
        <taxon>Bacillota</taxon>
        <taxon>Bacilli</taxon>
        <taxon>Bacillales</taxon>
        <taxon>Bacillaceae</taxon>
        <taxon>Sutcliffiella</taxon>
    </lineage>
</organism>
<evidence type="ECO:0000256" key="1">
    <source>
        <dbReference type="SAM" id="MobiDB-lite"/>
    </source>
</evidence>
<gene>
    <name evidence="2" type="ORF">FZC74_17130</name>
</gene>
<evidence type="ECO:0000313" key="3">
    <source>
        <dbReference type="Proteomes" id="UP000323393"/>
    </source>
</evidence>
<proteinExistence type="predicted"/>